<gene>
    <name evidence="3" type="ORF">CLV40_11990</name>
</gene>
<evidence type="ECO:0008006" key="5">
    <source>
        <dbReference type="Google" id="ProtNLM"/>
    </source>
</evidence>
<dbReference type="AlphaFoldDB" id="A0A2S6GH46"/>
<dbReference type="RefSeq" id="WP_104481896.1">
    <property type="nucleotide sequence ID" value="NZ_CP154825.1"/>
</dbReference>
<feature type="transmembrane region" description="Helical" evidence="2">
    <location>
        <begin position="12"/>
        <end position="30"/>
    </location>
</feature>
<keyword evidence="4" id="KW-1185">Reference proteome</keyword>
<keyword evidence="2" id="KW-0472">Membrane</keyword>
<sequence length="327" mass="34626">MIDWLARNRIVVGVVAIVLVLAAGVFYVVAELRDQADAATRPGQPVATGLTFIDNAGGQNLVSTMDASGNRKPGSLKCLRVYTAGGTTVCLRLSLPGAYEAAVFDSTGKQVRTIQLPGTPSRARVSASGKIVSWTVFVTGDSYLAPGGFSTRTGVLDLRTDTFIESLESFSMTIEGVPDKRQNENYWGVTVADDDNTFYATLGSGDKTWLVKGDLKARSMVTVRQSAECPSLSPDQTRVAYKKRGGKLGSWQLFVLDLASGKETLLPDSDGVDDQAAWLDNSTLAYAKVRDGQATIFESRSDGSGDPRELVVGASSPGPAATVPSGT</sequence>
<evidence type="ECO:0000313" key="4">
    <source>
        <dbReference type="Proteomes" id="UP000239203"/>
    </source>
</evidence>
<accession>A0A2S6GH46</accession>
<evidence type="ECO:0000256" key="1">
    <source>
        <dbReference type="SAM" id="MobiDB-lite"/>
    </source>
</evidence>
<evidence type="ECO:0000256" key="2">
    <source>
        <dbReference type="SAM" id="Phobius"/>
    </source>
</evidence>
<dbReference type="EMBL" id="PTIX01000019">
    <property type="protein sequence ID" value="PPK64523.1"/>
    <property type="molecule type" value="Genomic_DNA"/>
</dbReference>
<dbReference type="SUPFAM" id="SSF82171">
    <property type="entry name" value="DPP6 N-terminal domain-like"/>
    <property type="match status" value="1"/>
</dbReference>
<evidence type="ECO:0000313" key="3">
    <source>
        <dbReference type="EMBL" id="PPK64523.1"/>
    </source>
</evidence>
<dbReference type="Proteomes" id="UP000239203">
    <property type="component" value="Unassembled WGS sequence"/>
</dbReference>
<feature type="region of interest" description="Disordered" evidence="1">
    <location>
        <begin position="297"/>
        <end position="327"/>
    </location>
</feature>
<dbReference type="InterPro" id="IPR011042">
    <property type="entry name" value="6-blade_b-propeller_TolB-like"/>
</dbReference>
<proteinExistence type="predicted"/>
<comment type="caution">
    <text evidence="3">The sequence shown here is derived from an EMBL/GenBank/DDBJ whole genome shotgun (WGS) entry which is preliminary data.</text>
</comment>
<name>A0A2S6GH46_9PSEU</name>
<reference evidence="3 4" key="1">
    <citation type="submission" date="2018-02" db="EMBL/GenBank/DDBJ databases">
        <title>Genomic Encyclopedia of Archaeal and Bacterial Type Strains, Phase II (KMG-II): from individual species to whole genera.</title>
        <authorList>
            <person name="Goeker M."/>
        </authorList>
    </citation>
    <scope>NUCLEOTIDE SEQUENCE [LARGE SCALE GENOMIC DNA]</scope>
    <source>
        <strain evidence="3 4">YU 961-1</strain>
    </source>
</reference>
<keyword evidence="2" id="KW-0812">Transmembrane</keyword>
<dbReference type="Gene3D" id="2.120.10.30">
    <property type="entry name" value="TolB, C-terminal domain"/>
    <property type="match status" value="1"/>
</dbReference>
<protein>
    <recommendedName>
        <fullName evidence="5">WD40 repeat protein</fullName>
    </recommendedName>
</protein>
<feature type="compositionally biased region" description="Basic and acidic residues" evidence="1">
    <location>
        <begin position="299"/>
        <end position="309"/>
    </location>
</feature>
<dbReference type="OrthoDB" id="9808778at2"/>
<keyword evidence="2" id="KW-1133">Transmembrane helix</keyword>
<organism evidence="3 4">
    <name type="scientific">Actinokineospora auranticolor</name>
    <dbReference type="NCBI Taxonomy" id="155976"/>
    <lineage>
        <taxon>Bacteria</taxon>
        <taxon>Bacillati</taxon>
        <taxon>Actinomycetota</taxon>
        <taxon>Actinomycetes</taxon>
        <taxon>Pseudonocardiales</taxon>
        <taxon>Pseudonocardiaceae</taxon>
        <taxon>Actinokineospora</taxon>
    </lineage>
</organism>